<keyword evidence="2" id="KW-1185">Reference proteome</keyword>
<dbReference type="GO" id="GO:0032259">
    <property type="term" value="P:methylation"/>
    <property type="evidence" value="ECO:0007669"/>
    <property type="project" value="UniProtKB-KW"/>
</dbReference>
<dbReference type="Proteomes" id="UP001142610">
    <property type="component" value="Unassembled WGS sequence"/>
</dbReference>
<dbReference type="EMBL" id="JANIBC010000002">
    <property type="protein sequence ID" value="MCQ8184663.1"/>
    <property type="molecule type" value="Genomic_DNA"/>
</dbReference>
<organism evidence="1 2">
    <name type="scientific">Parvularcula maris</name>
    <dbReference type="NCBI Taxonomy" id="2965077"/>
    <lineage>
        <taxon>Bacteria</taxon>
        <taxon>Pseudomonadati</taxon>
        <taxon>Pseudomonadota</taxon>
        <taxon>Alphaproteobacteria</taxon>
        <taxon>Parvularculales</taxon>
        <taxon>Parvularculaceae</taxon>
        <taxon>Parvularcula</taxon>
    </lineage>
</organism>
<gene>
    <name evidence="1" type="ORF">NOG11_04615</name>
</gene>
<dbReference type="GO" id="GO:0008168">
    <property type="term" value="F:methyltransferase activity"/>
    <property type="evidence" value="ECO:0007669"/>
    <property type="project" value="UniProtKB-KW"/>
</dbReference>
<keyword evidence="1" id="KW-0808">Transferase</keyword>
<evidence type="ECO:0000313" key="2">
    <source>
        <dbReference type="Proteomes" id="UP001142610"/>
    </source>
</evidence>
<sequence>MLNLFDPDTGSPLSYREANLLCSAEGKLWPVIEGIPWLRTNREEMRLEATSLIEAGRIEDATLTLLRDQDDFCPTPPPSHEDVRAMLNDREATFRSSMEALAYGRVASYFAHRWSAPTYLSGLALMAMVAEPGVPLIEVACGTGQLIAEAAKRGFATYASDVVFSKCWLGKKFISSETSFICCDAVSGSPPLRIEGQGSVFCHDAFYFFPDKQASLDGMRLLADGGRVGIGHAHTDTDPTGIAGTPLPIADYKALSPGASFFSDDVLTDAIIGNHQPEEGAEEADAVSFVEGGAPLDALRFALPAAAALRRNPLLREREGTYGPHWPDEGFAAEYAGAGYLSGEGTLPADGALLSQHHHAARHRLLLDLPERW</sequence>
<name>A0A9X2L7Z6_9PROT</name>
<accession>A0A9X2L7Z6</accession>
<dbReference type="InterPro" id="IPR029063">
    <property type="entry name" value="SAM-dependent_MTases_sf"/>
</dbReference>
<reference evidence="1" key="1">
    <citation type="submission" date="2022-07" db="EMBL/GenBank/DDBJ databases">
        <title>Parvularcula maris sp. nov., an algicidal bacterium isolated from seawater.</title>
        <authorList>
            <person name="Li F."/>
        </authorList>
    </citation>
    <scope>NUCLEOTIDE SEQUENCE</scope>
    <source>
        <strain evidence="1">BGMRC 0090</strain>
    </source>
</reference>
<dbReference type="AlphaFoldDB" id="A0A9X2L7Z6"/>
<dbReference type="SUPFAM" id="SSF53335">
    <property type="entry name" value="S-adenosyl-L-methionine-dependent methyltransferases"/>
    <property type="match status" value="1"/>
</dbReference>
<protein>
    <submittedName>
        <fullName evidence="1">Class I SAM-dependent methyltransferase</fullName>
    </submittedName>
</protein>
<evidence type="ECO:0000313" key="1">
    <source>
        <dbReference type="EMBL" id="MCQ8184663.1"/>
    </source>
</evidence>
<dbReference type="RefSeq" id="WP_256618512.1">
    <property type="nucleotide sequence ID" value="NZ_JANIBC010000002.1"/>
</dbReference>
<keyword evidence="1" id="KW-0489">Methyltransferase</keyword>
<dbReference type="Gene3D" id="3.40.50.150">
    <property type="entry name" value="Vaccinia Virus protein VP39"/>
    <property type="match status" value="1"/>
</dbReference>
<comment type="caution">
    <text evidence="1">The sequence shown here is derived from an EMBL/GenBank/DDBJ whole genome shotgun (WGS) entry which is preliminary data.</text>
</comment>
<proteinExistence type="predicted"/>